<dbReference type="Proteomes" id="UP000515854">
    <property type="component" value="Genome"/>
</dbReference>
<dbReference type="EMBL" id="MT776806">
    <property type="protein sequence ID" value="QNJ59327.1"/>
    <property type="molecule type" value="Genomic_DNA"/>
</dbReference>
<evidence type="ECO:0000313" key="1">
    <source>
        <dbReference type="EMBL" id="QNJ59327.1"/>
    </source>
</evidence>
<sequence length="44" mass="5309">MVLKMIPMWKYRILNQISWWTKCLICGKRNRHYRYCNGDGGCTA</sequence>
<proteinExistence type="predicted"/>
<protein>
    <submittedName>
        <fullName evidence="1">Uncharacterized protein</fullName>
    </submittedName>
</protein>
<name>A0A7G8LQ05_9CAUD</name>
<accession>A0A7G8LQ05</accession>
<gene>
    <name evidence="1" type="primary">114</name>
    <name evidence="1" type="ORF">SEA_MRMIYAGI_114</name>
</gene>
<evidence type="ECO:0000313" key="2">
    <source>
        <dbReference type="Proteomes" id="UP000515854"/>
    </source>
</evidence>
<organism evidence="1 2">
    <name type="scientific">Mycobacterium phage MrMiyagi</name>
    <dbReference type="NCBI Taxonomy" id="2762395"/>
    <lineage>
        <taxon>Viruses</taxon>
        <taxon>Duplodnaviria</taxon>
        <taxon>Heunggongvirae</taxon>
        <taxon>Uroviricota</taxon>
        <taxon>Caudoviricetes</taxon>
        <taxon>Fowlmouthvirus</taxon>
        <taxon>Fowlmouthvirus fowlmouth</taxon>
    </lineage>
</organism>
<reference evidence="1 2" key="1">
    <citation type="submission" date="2020-07" db="EMBL/GenBank/DDBJ databases">
        <authorList>
            <person name="Baliraine F.N."/>
            <person name="Frederick G.D."/>
            <person name="Mills R.B."/>
            <person name="Woodruff J.W."/>
            <person name="Richardson W.J."/>
            <person name="Garlena R.A."/>
            <person name="Russell D.A."/>
            <person name="Pope W.H."/>
            <person name="Jacobs-Sera D."/>
            <person name="Hatfull G.F."/>
        </authorList>
    </citation>
    <scope>NUCLEOTIDE SEQUENCE [LARGE SCALE GENOMIC DNA]</scope>
</reference>